<dbReference type="CDD" id="cd05401">
    <property type="entry name" value="NT_GlnE_GlnD_like"/>
    <property type="match status" value="1"/>
</dbReference>
<feature type="domain" description="Protein-PII uridylyltransferase N-terminal" evidence="1">
    <location>
        <begin position="28"/>
        <end position="146"/>
    </location>
</feature>
<dbReference type="GO" id="GO:0008773">
    <property type="term" value="F:[protein-PII] uridylyltransferase activity"/>
    <property type="evidence" value="ECO:0007669"/>
    <property type="project" value="InterPro"/>
</dbReference>
<evidence type="ECO:0008006" key="5">
    <source>
        <dbReference type="Google" id="ProtNLM"/>
    </source>
</evidence>
<dbReference type="InterPro" id="IPR018821">
    <property type="entry name" value="DUF294_put_nucleoTrafse_sb-bd"/>
</dbReference>
<evidence type="ECO:0000313" key="3">
    <source>
        <dbReference type="EMBL" id="QKS71267.1"/>
    </source>
</evidence>
<feature type="domain" description="DUF294" evidence="2">
    <location>
        <begin position="186"/>
        <end position="307"/>
    </location>
</feature>
<organism evidence="3 4">
    <name type="scientific">Paenalkalicoccus suaedae</name>
    <dbReference type="NCBI Taxonomy" id="2592382"/>
    <lineage>
        <taxon>Bacteria</taxon>
        <taxon>Bacillati</taxon>
        <taxon>Bacillota</taxon>
        <taxon>Bacilli</taxon>
        <taxon>Bacillales</taxon>
        <taxon>Bacillaceae</taxon>
        <taxon>Paenalkalicoccus</taxon>
    </lineage>
</organism>
<accession>A0A859FDV0</accession>
<reference evidence="4" key="1">
    <citation type="submission" date="2019-07" db="EMBL/GenBank/DDBJ databases">
        <title>Bacillus alkalisoli sp. nov. isolated from saline soil.</title>
        <authorList>
            <person name="Sun J.-Q."/>
            <person name="Xu L."/>
        </authorList>
    </citation>
    <scope>NUCLEOTIDE SEQUENCE [LARGE SCALE GENOMIC DNA]</scope>
    <source>
        <strain evidence="4">M4U3P1</strain>
    </source>
</reference>
<evidence type="ECO:0000259" key="2">
    <source>
        <dbReference type="Pfam" id="PF10335"/>
    </source>
</evidence>
<dbReference type="AlphaFoldDB" id="A0A859FDV0"/>
<evidence type="ECO:0000259" key="1">
    <source>
        <dbReference type="Pfam" id="PF03445"/>
    </source>
</evidence>
<gene>
    <name evidence="3" type="ORF">FLK61_31655</name>
</gene>
<dbReference type="EMBL" id="CP041372">
    <property type="protein sequence ID" value="QKS71267.1"/>
    <property type="molecule type" value="Genomic_DNA"/>
</dbReference>
<dbReference type="Proteomes" id="UP000318138">
    <property type="component" value="Chromosome"/>
</dbReference>
<protein>
    <recommendedName>
        <fullName evidence="5">CBS domain-containing protein</fullName>
    </recommendedName>
</protein>
<dbReference type="Pfam" id="PF03445">
    <property type="entry name" value="DUF294"/>
    <property type="match status" value="1"/>
</dbReference>
<dbReference type="Pfam" id="PF10335">
    <property type="entry name" value="DUF294_C"/>
    <property type="match status" value="1"/>
</dbReference>
<dbReference type="RefSeq" id="WP_176009302.1">
    <property type="nucleotide sequence ID" value="NZ_CP041372.2"/>
</dbReference>
<proteinExistence type="predicted"/>
<sequence length="322" mass="37573">MSTLQDPTHIPTYDEIRDELVNERQTIKSPQELNELHDDVMKKIVRTAQYRTESEHGPAPARFTFLLLGSAGRHEQSYFSDQDHALVHYGSDKETSFFLQLGEEIVEGMEYCGYERCDGKVMASEARWCKSEAAWRKQIEDYANDASFDSIRYLLILADSRDLHGDPCPLKEHLLSIARFRKEIRRRFVSNIQFKRRMTTLFGQLLTDQHGYINVKEELLFPYVNAIRVASIIEGIKEASTLERMQKLREKVPKLAGFEGAFKEALQFRHDHTSHVQSYEDVHHIRRNDLSRDEQKKLKHLMLEGRSCVKATTSYYQEGKKE</sequence>
<dbReference type="KEGG" id="psua:FLK61_31655"/>
<name>A0A859FDV0_9BACI</name>
<keyword evidence="4" id="KW-1185">Reference proteome</keyword>
<evidence type="ECO:0000313" key="4">
    <source>
        <dbReference type="Proteomes" id="UP000318138"/>
    </source>
</evidence>
<dbReference type="InterPro" id="IPR005105">
    <property type="entry name" value="GlnD_Uridyltrans_N"/>
</dbReference>